<name>A0A9P4NE47_9PEZI</name>
<comment type="caution">
    <text evidence="3">The sequence shown here is derived from an EMBL/GenBank/DDBJ whole genome shotgun (WGS) entry which is preliminary data.</text>
</comment>
<dbReference type="EMBL" id="MU007159">
    <property type="protein sequence ID" value="KAF2416421.1"/>
    <property type="molecule type" value="Genomic_DNA"/>
</dbReference>
<feature type="region of interest" description="Disordered" evidence="1">
    <location>
        <begin position="594"/>
        <end position="617"/>
    </location>
</feature>
<accession>A0A9P4NE47</accession>
<evidence type="ECO:0000259" key="2">
    <source>
        <dbReference type="Pfam" id="PF20253"/>
    </source>
</evidence>
<dbReference type="Pfam" id="PF20253">
    <property type="entry name" value="DUF6604"/>
    <property type="match status" value="1"/>
</dbReference>
<dbReference type="PANTHER" id="PTHR38795:SF1">
    <property type="entry name" value="DUF6604 DOMAIN-CONTAINING PROTEIN"/>
    <property type="match status" value="1"/>
</dbReference>
<feature type="domain" description="DUF6604" evidence="2">
    <location>
        <begin position="53"/>
        <end position="259"/>
    </location>
</feature>
<evidence type="ECO:0000313" key="3">
    <source>
        <dbReference type="EMBL" id="KAF2416421.1"/>
    </source>
</evidence>
<dbReference type="AlphaFoldDB" id="A0A9P4NE47"/>
<evidence type="ECO:0000256" key="1">
    <source>
        <dbReference type="SAM" id="MobiDB-lite"/>
    </source>
</evidence>
<feature type="compositionally biased region" description="Acidic residues" evidence="1">
    <location>
        <begin position="188"/>
        <end position="206"/>
    </location>
</feature>
<protein>
    <recommendedName>
        <fullName evidence="2">DUF6604 domain-containing protein</fullName>
    </recommendedName>
</protein>
<feature type="region of interest" description="Disordered" evidence="1">
    <location>
        <begin position="170"/>
        <end position="208"/>
    </location>
</feature>
<dbReference type="PANTHER" id="PTHR38795">
    <property type="entry name" value="DUF6604 DOMAIN-CONTAINING PROTEIN"/>
    <property type="match status" value="1"/>
</dbReference>
<organism evidence="3 4">
    <name type="scientific">Tothia fuscella</name>
    <dbReference type="NCBI Taxonomy" id="1048955"/>
    <lineage>
        <taxon>Eukaryota</taxon>
        <taxon>Fungi</taxon>
        <taxon>Dikarya</taxon>
        <taxon>Ascomycota</taxon>
        <taxon>Pezizomycotina</taxon>
        <taxon>Dothideomycetes</taxon>
        <taxon>Pleosporomycetidae</taxon>
        <taxon>Venturiales</taxon>
        <taxon>Cylindrosympodiaceae</taxon>
        <taxon>Tothia</taxon>
    </lineage>
</organism>
<keyword evidence="4" id="KW-1185">Reference proteome</keyword>
<dbReference type="InterPro" id="IPR046539">
    <property type="entry name" value="DUF6604"/>
</dbReference>
<sequence>MPGARSFSNDSSWRPSHLDELYFTYQKKTQKIVDWLDKNANLTPVPFRCENGRSSVRELLDGARTTQAYGISAPESLYFDLLDAISRRQEMTRHYEMWCSNGANETHAFFTQQLREILVILFPVSPPAALRPTKERKDVEPTLDTTSGHGSKDLDLRRFSIPEQHIVLPEVPTHTPAQLPDAGNDIPCAEETDDGEELESSDEPPISDDALFKDWAMARWARECELLMRQLIKHCKSAAQGETSLIFATILTSLAMASINDRFHRTRVPSLEIYLQTNGSLAETLYQRMYRGPDEVDTTSTFIHCESVLPIFRGISQAIGENKVRKAFWYPASPAPTSPVSPKAALLQEPSGPIDGKTASQPFFLMMAGLRLAENEDHDCGNPEKCRDKGSREYINAAYANSLVENECGIYNCQLNCKDRLANDLNVQIQIFRSWIHPMTEHPPAANCRIKFLQFASESESSLSGALTHSLMQHCKSCTEANQNMFAIYTRALKKRLAAKRFDLYHQAPTTAGVQIAHLIDLNGLSASLLCNKQGAVGAVVHLYNVLAQRGYLARIPLLEAVCQVLSGTVFLGDRNAPNCCSVYLRFLGGKLGKSRTSKEPASQKPRHGFREELPGRQFTDPGRWKINKLSVVHRLCTHGSSQFLYSHIPRQEYLKFSGVIVLSSDSLIDLAFRRMVNQGCEREEVSSGKYLLNMLAEMMAPEFLGDYPVARLNWFAIATTCFDIIEAVNKRIFDVDRFIQSSDTHPVQYFVYFVFELLLNFDGRCEQDIWSENTKKQAISAAVEGILSVSKVDDRDKHLFKSM</sequence>
<reference evidence="3" key="1">
    <citation type="journal article" date="2020" name="Stud. Mycol.">
        <title>101 Dothideomycetes genomes: a test case for predicting lifestyles and emergence of pathogens.</title>
        <authorList>
            <person name="Haridas S."/>
            <person name="Albert R."/>
            <person name="Binder M."/>
            <person name="Bloem J."/>
            <person name="Labutti K."/>
            <person name="Salamov A."/>
            <person name="Andreopoulos B."/>
            <person name="Baker S."/>
            <person name="Barry K."/>
            <person name="Bills G."/>
            <person name="Bluhm B."/>
            <person name="Cannon C."/>
            <person name="Castanera R."/>
            <person name="Culley D."/>
            <person name="Daum C."/>
            <person name="Ezra D."/>
            <person name="Gonzalez J."/>
            <person name="Henrissat B."/>
            <person name="Kuo A."/>
            <person name="Liang C."/>
            <person name="Lipzen A."/>
            <person name="Lutzoni F."/>
            <person name="Magnuson J."/>
            <person name="Mondo S."/>
            <person name="Nolan M."/>
            <person name="Ohm R."/>
            <person name="Pangilinan J."/>
            <person name="Park H.-J."/>
            <person name="Ramirez L."/>
            <person name="Alfaro M."/>
            <person name="Sun H."/>
            <person name="Tritt A."/>
            <person name="Yoshinaga Y."/>
            <person name="Zwiers L.-H."/>
            <person name="Turgeon B."/>
            <person name="Goodwin S."/>
            <person name="Spatafora J."/>
            <person name="Crous P."/>
            <person name="Grigoriev I."/>
        </authorList>
    </citation>
    <scope>NUCLEOTIDE SEQUENCE</scope>
    <source>
        <strain evidence="3">CBS 130266</strain>
    </source>
</reference>
<gene>
    <name evidence="3" type="ORF">EJ08DRAFT_666688</name>
</gene>
<dbReference type="OrthoDB" id="4821062at2759"/>
<feature type="region of interest" description="Disordered" evidence="1">
    <location>
        <begin position="131"/>
        <end position="154"/>
    </location>
</feature>
<proteinExistence type="predicted"/>
<evidence type="ECO:0000313" key="4">
    <source>
        <dbReference type="Proteomes" id="UP000800235"/>
    </source>
</evidence>
<dbReference type="Proteomes" id="UP000800235">
    <property type="component" value="Unassembled WGS sequence"/>
</dbReference>